<accession>A0A914WIH2</accession>
<feature type="chain" id="PRO_5037294900" evidence="1">
    <location>
        <begin position="24"/>
        <end position="80"/>
    </location>
</feature>
<proteinExistence type="predicted"/>
<reference evidence="3" key="1">
    <citation type="submission" date="2022-11" db="UniProtKB">
        <authorList>
            <consortium name="WormBaseParasite"/>
        </authorList>
    </citation>
    <scope>IDENTIFICATION</scope>
</reference>
<dbReference type="AlphaFoldDB" id="A0A914WIH2"/>
<evidence type="ECO:0000256" key="1">
    <source>
        <dbReference type="SAM" id="SignalP"/>
    </source>
</evidence>
<dbReference type="WBParaSite" id="PSAMB.scaffold3996size16091.g23225.t2">
    <property type="protein sequence ID" value="PSAMB.scaffold3996size16091.g23225.t2"/>
    <property type="gene ID" value="PSAMB.scaffold3996size16091.g23225"/>
</dbReference>
<name>A0A914WIH2_9BILA</name>
<keyword evidence="1" id="KW-0732">Signal</keyword>
<evidence type="ECO:0000313" key="3">
    <source>
        <dbReference type="WBParaSite" id="PSAMB.scaffold3996size16091.g23225.t2"/>
    </source>
</evidence>
<feature type="signal peptide" evidence="1">
    <location>
        <begin position="1"/>
        <end position="23"/>
    </location>
</feature>
<organism evidence="2 3">
    <name type="scientific">Plectus sambesii</name>
    <dbReference type="NCBI Taxonomy" id="2011161"/>
    <lineage>
        <taxon>Eukaryota</taxon>
        <taxon>Metazoa</taxon>
        <taxon>Ecdysozoa</taxon>
        <taxon>Nematoda</taxon>
        <taxon>Chromadorea</taxon>
        <taxon>Plectida</taxon>
        <taxon>Plectina</taxon>
        <taxon>Plectoidea</taxon>
        <taxon>Plectidae</taxon>
        <taxon>Plectus</taxon>
    </lineage>
</organism>
<keyword evidence="2" id="KW-1185">Reference proteome</keyword>
<protein>
    <submittedName>
        <fullName evidence="3">Uncharacterized protein</fullName>
    </submittedName>
</protein>
<dbReference type="Proteomes" id="UP000887566">
    <property type="component" value="Unplaced"/>
</dbReference>
<evidence type="ECO:0000313" key="2">
    <source>
        <dbReference type="Proteomes" id="UP000887566"/>
    </source>
</evidence>
<sequence>MQALKLIALVAILCAAGVYQADAQYYAGYGYGYPSYGGYYGYGGYPYYGGYYGGYGYGYYGKRSAGFGAAAAENNANNKV</sequence>